<protein>
    <submittedName>
        <fullName evidence="2">RICIN domain-containing protein</fullName>
    </submittedName>
</protein>
<comment type="caution">
    <text evidence="2">The sequence shown here is derived from an EMBL/GenBank/DDBJ whole genome shotgun (WGS) entry which is preliminary data.</text>
</comment>
<reference evidence="2 3" key="1">
    <citation type="submission" date="2024-06" db="EMBL/GenBank/DDBJ databases">
        <title>The Natural Products Discovery Center: Release of the First 8490 Sequenced Strains for Exploring Actinobacteria Biosynthetic Diversity.</title>
        <authorList>
            <person name="Kalkreuter E."/>
            <person name="Kautsar S.A."/>
            <person name="Yang D."/>
            <person name="Bader C.D."/>
            <person name="Teijaro C.N."/>
            <person name="Fluegel L."/>
            <person name="Davis C.M."/>
            <person name="Simpson J.R."/>
            <person name="Lauterbach L."/>
            <person name="Steele A.D."/>
            <person name="Gui C."/>
            <person name="Meng S."/>
            <person name="Li G."/>
            <person name="Viehrig K."/>
            <person name="Ye F."/>
            <person name="Su P."/>
            <person name="Kiefer A.F."/>
            <person name="Nichols A."/>
            <person name="Cepeda A.J."/>
            <person name="Yan W."/>
            <person name="Fan B."/>
            <person name="Jiang Y."/>
            <person name="Adhikari A."/>
            <person name="Zheng C.-J."/>
            <person name="Schuster L."/>
            <person name="Cowan T.M."/>
            <person name="Smanski M.J."/>
            <person name="Chevrette M.G."/>
            <person name="De Carvalho L.P.S."/>
            <person name="Shen B."/>
        </authorList>
    </citation>
    <scope>NUCLEOTIDE SEQUENCE [LARGE SCALE GENOMIC DNA]</scope>
    <source>
        <strain evidence="2 3">NPDC046851</strain>
    </source>
</reference>
<sequence length="142" mass="14949">MTTPHRGLRPQRTGTWTAVSGIPSEGVHTLKNVNSTLLMDVSNGSTANGAKIIQWPSTGGTNQKWTLTRVHIYTLKSVKSGLWRRARGGTNQQRALDLTGSYTGSNYLLVNIGSGLNIGVAGSTTQGAPVDQELGGSSIAKS</sequence>
<evidence type="ECO:0000259" key="1">
    <source>
        <dbReference type="Pfam" id="PF14200"/>
    </source>
</evidence>
<gene>
    <name evidence="2" type="ORF">ABZ931_37725</name>
</gene>
<dbReference type="Pfam" id="PF14200">
    <property type="entry name" value="RicinB_lectin_2"/>
    <property type="match status" value="1"/>
</dbReference>
<dbReference type="Gene3D" id="2.80.10.50">
    <property type="match status" value="1"/>
</dbReference>
<accession>A0ABV3BC50</accession>
<dbReference type="Proteomes" id="UP001551189">
    <property type="component" value="Unassembled WGS sequence"/>
</dbReference>
<dbReference type="RefSeq" id="WP_359702489.1">
    <property type="nucleotide sequence ID" value="NZ_JBEYXT010000349.1"/>
</dbReference>
<dbReference type="InterPro" id="IPR035992">
    <property type="entry name" value="Ricin_B-like_lectins"/>
</dbReference>
<proteinExistence type="predicted"/>
<feature type="domain" description="Ricin B lectin" evidence="1">
    <location>
        <begin position="16"/>
        <end position="83"/>
    </location>
</feature>
<dbReference type="EMBL" id="JBEYXT010000349">
    <property type="protein sequence ID" value="MEU6806676.1"/>
    <property type="molecule type" value="Genomic_DNA"/>
</dbReference>
<dbReference type="SUPFAM" id="SSF50370">
    <property type="entry name" value="Ricin B-like lectins"/>
    <property type="match status" value="1"/>
</dbReference>
<dbReference type="CDD" id="cd00161">
    <property type="entry name" value="beta-trefoil_Ricin-like"/>
    <property type="match status" value="1"/>
</dbReference>
<evidence type="ECO:0000313" key="2">
    <source>
        <dbReference type="EMBL" id="MEU6806676.1"/>
    </source>
</evidence>
<evidence type="ECO:0000313" key="3">
    <source>
        <dbReference type="Proteomes" id="UP001551189"/>
    </source>
</evidence>
<dbReference type="InterPro" id="IPR000772">
    <property type="entry name" value="Ricin_B_lectin"/>
</dbReference>
<dbReference type="PROSITE" id="PS50231">
    <property type="entry name" value="RICIN_B_LECTIN"/>
    <property type="match status" value="1"/>
</dbReference>
<keyword evidence="3" id="KW-1185">Reference proteome</keyword>
<name>A0ABV3BC50_9ACTN</name>
<organism evidence="2 3">
    <name type="scientific">Streptomyces neyagawaensis</name>
    <dbReference type="NCBI Taxonomy" id="42238"/>
    <lineage>
        <taxon>Bacteria</taxon>
        <taxon>Bacillati</taxon>
        <taxon>Actinomycetota</taxon>
        <taxon>Actinomycetes</taxon>
        <taxon>Kitasatosporales</taxon>
        <taxon>Streptomycetaceae</taxon>
        <taxon>Streptomyces</taxon>
    </lineage>
</organism>